<dbReference type="SUPFAM" id="SSF54695">
    <property type="entry name" value="POZ domain"/>
    <property type="match status" value="1"/>
</dbReference>
<proteinExistence type="predicted"/>
<dbReference type="GeneID" id="113214479"/>
<feature type="domain" description="BTB" evidence="2">
    <location>
        <begin position="1"/>
        <end position="63"/>
    </location>
</feature>
<evidence type="ECO:0000313" key="3">
    <source>
        <dbReference type="Proteomes" id="UP000504606"/>
    </source>
</evidence>
<dbReference type="RefSeq" id="XP_026289630.2">
    <property type="nucleotide sequence ID" value="XM_026433845.2"/>
</dbReference>
<organism evidence="3 4">
    <name type="scientific">Frankliniella occidentalis</name>
    <name type="common">Western flower thrips</name>
    <name type="synonym">Euthrips occidentalis</name>
    <dbReference type="NCBI Taxonomy" id="133901"/>
    <lineage>
        <taxon>Eukaryota</taxon>
        <taxon>Metazoa</taxon>
        <taxon>Ecdysozoa</taxon>
        <taxon>Arthropoda</taxon>
        <taxon>Hexapoda</taxon>
        <taxon>Insecta</taxon>
        <taxon>Pterygota</taxon>
        <taxon>Neoptera</taxon>
        <taxon>Paraneoptera</taxon>
        <taxon>Thysanoptera</taxon>
        <taxon>Terebrantia</taxon>
        <taxon>Thripoidea</taxon>
        <taxon>Thripidae</taxon>
        <taxon>Frankliniella</taxon>
    </lineage>
</organism>
<evidence type="ECO:0000256" key="1">
    <source>
        <dbReference type="SAM" id="MobiDB-lite"/>
    </source>
</evidence>
<dbReference type="Proteomes" id="UP000504606">
    <property type="component" value="Unplaced"/>
</dbReference>
<dbReference type="Pfam" id="PF00651">
    <property type="entry name" value="BTB"/>
    <property type="match status" value="1"/>
</dbReference>
<dbReference type="InterPro" id="IPR000210">
    <property type="entry name" value="BTB/POZ_dom"/>
</dbReference>
<protein>
    <submittedName>
        <fullName evidence="4">BTB and MATH domain-containing protein 40-like</fullName>
    </submittedName>
</protein>
<dbReference type="PANTHER" id="PTHR24413">
    <property type="entry name" value="SPECKLE-TYPE POZ PROTEIN"/>
    <property type="match status" value="1"/>
</dbReference>
<dbReference type="Gene3D" id="3.30.710.10">
    <property type="entry name" value="Potassium Channel Kv1.1, Chain A"/>
    <property type="match status" value="1"/>
</dbReference>
<evidence type="ECO:0000259" key="2">
    <source>
        <dbReference type="Pfam" id="PF00651"/>
    </source>
</evidence>
<dbReference type="AlphaFoldDB" id="A0A6J1TD43"/>
<dbReference type="OrthoDB" id="6359943at2759"/>
<sequence length="146" mass="16591">MLTGDFREARECRVEVVDFSKGAIEKFLEFLYTDHVQDWGGCEMELLQLADKYMVPELRDECSLRLWTCDAPRALEVLRAAGLCELISRPLRRRLTAVVVFNMDSLVGTKEWAEFQATYPVLADSMLGSSDSSRKSDSTTSVWALQ</sequence>
<feature type="region of interest" description="Disordered" evidence="1">
    <location>
        <begin position="127"/>
        <end position="146"/>
    </location>
</feature>
<keyword evidence="3" id="KW-1185">Reference proteome</keyword>
<reference evidence="4" key="1">
    <citation type="submission" date="2025-08" db="UniProtKB">
        <authorList>
            <consortium name="RefSeq"/>
        </authorList>
    </citation>
    <scope>IDENTIFICATION</scope>
    <source>
        <tissue evidence="4">Whole organism</tissue>
    </source>
</reference>
<name>A0A6J1TD43_FRAOC</name>
<gene>
    <name evidence="4" type="primary">LOC113214479</name>
</gene>
<evidence type="ECO:0000313" key="4">
    <source>
        <dbReference type="RefSeq" id="XP_026289630.2"/>
    </source>
</evidence>
<dbReference type="KEGG" id="foc:113214479"/>
<dbReference type="InterPro" id="IPR011333">
    <property type="entry name" value="SKP1/BTB/POZ_sf"/>
</dbReference>
<accession>A0A6J1TD43</accession>